<evidence type="ECO:0000259" key="2">
    <source>
        <dbReference type="Pfam" id="PF22664"/>
    </source>
</evidence>
<protein>
    <recommendedName>
        <fullName evidence="2">Trichothecene 3-O-acetyltransferase-like N-terminal domain-containing protein</fullName>
    </recommendedName>
</protein>
<dbReference type="EMBL" id="JAXOVC010000001">
    <property type="protein sequence ID" value="KAK4508765.1"/>
    <property type="molecule type" value="Genomic_DNA"/>
</dbReference>
<dbReference type="InterPro" id="IPR054710">
    <property type="entry name" value="Tri101-like_N"/>
</dbReference>
<evidence type="ECO:0000313" key="3">
    <source>
        <dbReference type="EMBL" id="KAK4508765.1"/>
    </source>
</evidence>
<reference evidence="3 4" key="1">
    <citation type="journal article" date="2023" name="G3 (Bethesda)">
        <title>A chromosome-level genome assembly of Zasmidium syzygii isolated from banana leaves.</title>
        <authorList>
            <person name="van Westerhoven A.C."/>
            <person name="Mehrabi R."/>
            <person name="Talebi R."/>
            <person name="Steentjes M.B.F."/>
            <person name="Corcolon B."/>
            <person name="Chong P.A."/>
            <person name="Kema G.H.J."/>
            <person name="Seidl M.F."/>
        </authorList>
    </citation>
    <scope>NUCLEOTIDE SEQUENCE [LARGE SCALE GENOMIC DNA]</scope>
    <source>
        <strain evidence="3 4">P124</strain>
    </source>
</reference>
<dbReference type="Pfam" id="PF22664">
    <property type="entry name" value="TRI-like_N"/>
    <property type="match status" value="1"/>
</dbReference>
<keyword evidence="1" id="KW-0808">Transferase</keyword>
<dbReference type="Pfam" id="PF02458">
    <property type="entry name" value="Transferase"/>
    <property type="match status" value="1"/>
</dbReference>
<comment type="caution">
    <text evidence="3">The sequence shown here is derived from an EMBL/GenBank/DDBJ whole genome shotgun (WGS) entry which is preliminary data.</text>
</comment>
<dbReference type="Proteomes" id="UP001305779">
    <property type="component" value="Unassembled WGS sequence"/>
</dbReference>
<dbReference type="PANTHER" id="PTHR31642">
    <property type="entry name" value="TRICHOTHECENE 3-O-ACETYLTRANSFERASE"/>
    <property type="match status" value="1"/>
</dbReference>
<sequence>MSKRLVCSQLTIADLLVPPIYIRSVVYLPLQPSATPDEVYNVLRLGLIRTIQQIPLLSGKVYLRPPSSPDWRPGQLELRHEDTWDLPTDSLDGPPQLQRKDVSKDIGYTYEELKDLGFPCNLFRDDTAISAPFIPNPAAGVEVFKAQANFVKGGCLLGVAFYHPVADATGMTLMMQAWAAHCKAVSLSEVSWQTTQIAQRLHPTTRDLHVGSVAWSMIGLDETLHQKSLKIQAVNQLLKRLLFFALQLLPILFDILIMLEQTDWTALWSEMSSFAVPAGLKTTGITRTADDILTDDERGCADLSKRPKSMQSSIFYISGSQLSRLKKGLIDSGGPAASALSANDALLALLWRCLMRARVNARHAVTHKKDQLALLQCPMDGRGVYSSSQTTNYIGNFVVLNETSFSLQDLVNPETPLQDVALRVRQSAACITRDTVHQAYVLAREIKDFTAIDHAFTTLEGFALMISSLAAFPAEQFDLGDRLFANKGRADRLRPLMSGFNGAHRFCVVLPFNQQGGLEVVVSLFADEMEELLRDEEFSQYATFFCN</sequence>
<evidence type="ECO:0000256" key="1">
    <source>
        <dbReference type="ARBA" id="ARBA00022679"/>
    </source>
</evidence>
<dbReference type="PANTHER" id="PTHR31642:SF310">
    <property type="entry name" value="FATTY ALCOHOL:CAFFEOYL-COA ACYLTRANSFERASE"/>
    <property type="match status" value="1"/>
</dbReference>
<gene>
    <name evidence="3" type="ORF">PRZ48_002504</name>
</gene>
<proteinExistence type="predicted"/>
<dbReference type="InterPro" id="IPR050317">
    <property type="entry name" value="Plant_Fungal_Acyltransferase"/>
</dbReference>
<organism evidence="3 4">
    <name type="scientific">Zasmidium cellare</name>
    <name type="common">Wine cellar mold</name>
    <name type="synonym">Racodium cellare</name>
    <dbReference type="NCBI Taxonomy" id="395010"/>
    <lineage>
        <taxon>Eukaryota</taxon>
        <taxon>Fungi</taxon>
        <taxon>Dikarya</taxon>
        <taxon>Ascomycota</taxon>
        <taxon>Pezizomycotina</taxon>
        <taxon>Dothideomycetes</taxon>
        <taxon>Dothideomycetidae</taxon>
        <taxon>Mycosphaerellales</taxon>
        <taxon>Mycosphaerellaceae</taxon>
        <taxon>Zasmidium</taxon>
    </lineage>
</organism>
<feature type="domain" description="Trichothecene 3-O-acetyltransferase-like N-terminal" evidence="2">
    <location>
        <begin position="20"/>
        <end position="182"/>
    </location>
</feature>
<keyword evidence="4" id="KW-1185">Reference proteome</keyword>
<dbReference type="InterPro" id="IPR023213">
    <property type="entry name" value="CAT-like_dom_sf"/>
</dbReference>
<evidence type="ECO:0000313" key="4">
    <source>
        <dbReference type="Proteomes" id="UP001305779"/>
    </source>
</evidence>
<dbReference type="Gene3D" id="3.30.559.10">
    <property type="entry name" value="Chloramphenicol acetyltransferase-like domain"/>
    <property type="match status" value="2"/>
</dbReference>
<accession>A0ABR0F698</accession>
<name>A0ABR0F698_ZASCE</name>